<evidence type="ECO:0000313" key="2">
    <source>
        <dbReference type="Proteomes" id="UP000011185"/>
    </source>
</evidence>
<keyword evidence="2" id="KW-1185">Reference proteome</keyword>
<dbReference type="EMBL" id="JH994043">
    <property type="protein sequence ID" value="ELQ74396.1"/>
    <property type="molecule type" value="Genomic_DNA"/>
</dbReference>
<protein>
    <submittedName>
        <fullName evidence="1">Uncharacterized protein</fullName>
    </submittedName>
</protein>
<accession>L7JTL9</accession>
<dbReference type="InParanoid" id="L7JTL9"/>
<evidence type="ECO:0000313" key="1">
    <source>
        <dbReference type="EMBL" id="ELQ74396.1"/>
    </source>
</evidence>
<dbReference type="HOGENOM" id="CLU_3360013_0_0_1"/>
<dbReference type="Proteomes" id="UP000011185">
    <property type="component" value="Unassembled WGS sequence"/>
</dbReference>
<dbReference type="AlphaFoldDB" id="L7JTL9"/>
<name>L7JTL9_TRAHO</name>
<dbReference type="VEuPathDB" id="MicrosporidiaDB:THOM_2694"/>
<proteinExistence type="predicted"/>
<reference evidence="1 2" key="1">
    <citation type="journal article" date="2012" name="PLoS Pathog.">
        <title>The genome of the obligate intracellular parasite Trachipleistophora hominis: new insights into microsporidian genome dynamics and reductive evolution.</title>
        <authorList>
            <person name="Heinz E."/>
            <person name="Williams T.A."/>
            <person name="Nakjang S."/>
            <person name="Noel C.J."/>
            <person name="Swan D.C."/>
            <person name="Goldberg A.V."/>
            <person name="Harris S.R."/>
            <person name="Weinmaier T."/>
            <person name="Markert S."/>
            <person name="Becher D."/>
            <person name="Bernhardt J."/>
            <person name="Dagan T."/>
            <person name="Hacker C."/>
            <person name="Lucocq J.M."/>
            <person name="Schweder T."/>
            <person name="Rattei T."/>
            <person name="Hall N."/>
            <person name="Hirt R.P."/>
            <person name="Embley T.M."/>
        </authorList>
    </citation>
    <scope>NUCLEOTIDE SEQUENCE [LARGE SCALE GENOMIC DNA]</scope>
</reference>
<gene>
    <name evidence="1" type="ORF">THOM_2694</name>
</gene>
<sequence length="36" mass="4014">MESKSEILQMRPFGFSNVVVDTSFSRIANAYDSKAS</sequence>
<organism evidence="1 2">
    <name type="scientific">Trachipleistophora hominis</name>
    <name type="common">Microsporidian parasite</name>
    <dbReference type="NCBI Taxonomy" id="72359"/>
    <lineage>
        <taxon>Eukaryota</taxon>
        <taxon>Fungi</taxon>
        <taxon>Fungi incertae sedis</taxon>
        <taxon>Microsporidia</taxon>
        <taxon>Pleistophoridae</taxon>
        <taxon>Trachipleistophora</taxon>
    </lineage>
</organism>